<dbReference type="Gene3D" id="3.10.450.40">
    <property type="match status" value="1"/>
</dbReference>
<dbReference type="SUPFAM" id="SSF160719">
    <property type="entry name" value="gpW/gp25-like"/>
    <property type="match status" value="1"/>
</dbReference>
<dbReference type="Proteomes" id="UP000189462">
    <property type="component" value="Unassembled WGS sequence"/>
</dbReference>
<accession>A0A1V3NED6</accession>
<dbReference type="AlphaFoldDB" id="A0A1V3NED6"/>
<comment type="caution">
    <text evidence="2">The sequence shown here is derived from an EMBL/GenBank/DDBJ whole genome shotgun (WGS) entry which is preliminary data.</text>
</comment>
<dbReference type="EMBL" id="MVBK01000062">
    <property type="protein sequence ID" value="OOG23469.1"/>
    <property type="molecule type" value="Genomic_DNA"/>
</dbReference>
<dbReference type="NCBIfam" id="TIGR03357">
    <property type="entry name" value="VI_zyme"/>
    <property type="match status" value="1"/>
</dbReference>
<reference evidence="2 3" key="1">
    <citation type="submission" date="2017-02" db="EMBL/GenBank/DDBJ databases">
        <title>Genomic diversity within the haloalkaliphilic genus Thioalkalivibrio.</title>
        <authorList>
            <person name="Ahn A.-C."/>
            <person name="Meier-Kolthoff J."/>
            <person name="Overmars L."/>
            <person name="Richter M."/>
            <person name="Woyke T."/>
            <person name="Sorokin D.Y."/>
            <person name="Muyzer G."/>
        </authorList>
    </citation>
    <scope>NUCLEOTIDE SEQUENCE [LARGE SCALE GENOMIC DNA]</scope>
    <source>
        <strain evidence="2 3">ALJD</strain>
    </source>
</reference>
<dbReference type="InterPro" id="IPR007048">
    <property type="entry name" value="IraD/Gp25-like"/>
</dbReference>
<evidence type="ECO:0000259" key="1">
    <source>
        <dbReference type="Pfam" id="PF04965"/>
    </source>
</evidence>
<dbReference type="OrthoDB" id="1524306at2"/>
<sequence>MNMDHQATDLLDALLSPPAGEGTRKRATLHDSLRIHLERLLNSRQGTLVHQPEYGLPDLSDIYLNIPHSLERLAREVKHCIDAYEPRLRNVRIQCDAPDHGEAVIQLNIEGTMPSGEHVRLESRFLREGRTTVGE</sequence>
<dbReference type="STRING" id="108003.B1C78_11080"/>
<dbReference type="RefSeq" id="WP_077279221.1">
    <property type="nucleotide sequence ID" value="NZ_MVBK01000062.1"/>
</dbReference>
<name>A0A1V3NED6_9GAMM</name>
<dbReference type="InterPro" id="IPR017737">
    <property type="entry name" value="TssE1-like"/>
</dbReference>
<protein>
    <recommendedName>
        <fullName evidence="1">IraD/Gp25-like domain-containing protein</fullName>
    </recommendedName>
</protein>
<organism evidence="2 3">
    <name type="scientific">Thioalkalivibrio denitrificans</name>
    <dbReference type="NCBI Taxonomy" id="108003"/>
    <lineage>
        <taxon>Bacteria</taxon>
        <taxon>Pseudomonadati</taxon>
        <taxon>Pseudomonadota</taxon>
        <taxon>Gammaproteobacteria</taxon>
        <taxon>Chromatiales</taxon>
        <taxon>Ectothiorhodospiraceae</taxon>
        <taxon>Thioalkalivibrio</taxon>
    </lineage>
</organism>
<dbReference type="Pfam" id="PF04965">
    <property type="entry name" value="GPW_gp25"/>
    <property type="match status" value="1"/>
</dbReference>
<proteinExistence type="predicted"/>
<evidence type="ECO:0000313" key="2">
    <source>
        <dbReference type="EMBL" id="OOG23469.1"/>
    </source>
</evidence>
<feature type="domain" description="IraD/Gp25-like" evidence="1">
    <location>
        <begin position="28"/>
        <end position="113"/>
    </location>
</feature>
<evidence type="ECO:0000313" key="3">
    <source>
        <dbReference type="Proteomes" id="UP000189462"/>
    </source>
</evidence>
<gene>
    <name evidence="2" type="ORF">B1C78_11080</name>
</gene>
<keyword evidence="3" id="KW-1185">Reference proteome</keyword>